<protein>
    <submittedName>
        <fullName evidence="3">Chromosome segregation ATPase</fullName>
    </submittedName>
</protein>
<feature type="signal peptide" evidence="2">
    <location>
        <begin position="1"/>
        <end position="21"/>
    </location>
</feature>
<keyword evidence="4" id="KW-1185">Reference proteome</keyword>
<evidence type="ECO:0000256" key="2">
    <source>
        <dbReference type="SAM" id="SignalP"/>
    </source>
</evidence>
<sequence>MKYRFCLLLLLVLVAACNDSGSKSDTSASTFSREINELKAKNENLENDKAVLAKQADDLEQARASTAVEINALKSKLKKLTDELANYGNLESDKAALAKQVSDLEKTHADLEQARDGNATDMKALKSKLKELSDELVKPGEDSPDLLKQVKEVKASLVSLESKKTELDGLLGEVALELAKVKDTAEADKAALAKQVSDLEKARADLEKAHAGNVTEMKAHKSKLKELSDELAKPGEDSPDLLKQVKEIKASLVSLESKRAELDGLLGETALELAKVKDEAAADKASLLTAVSVLKLENDYMREDLCE</sequence>
<reference evidence="3 4" key="1">
    <citation type="submission" date="2023-07" db="EMBL/GenBank/DDBJ databases">
        <title>Comparative genomics of wheat-associated soil bacteria to identify genetic determinants of phenazine resistance.</title>
        <authorList>
            <person name="Mouncey N."/>
        </authorList>
    </citation>
    <scope>NUCLEOTIDE SEQUENCE [LARGE SCALE GENOMIC DNA]</scope>
    <source>
        <strain evidence="3 4">W4I11</strain>
    </source>
</reference>
<feature type="chain" id="PRO_5046824551" evidence="2">
    <location>
        <begin position="22"/>
        <end position="307"/>
    </location>
</feature>
<dbReference type="EMBL" id="JAUSZT010000003">
    <property type="protein sequence ID" value="MDQ0998439.1"/>
    <property type="molecule type" value="Genomic_DNA"/>
</dbReference>
<comment type="caution">
    <text evidence="3">The sequence shown here is derived from an EMBL/GenBank/DDBJ whole genome shotgun (WGS) entry which is preliminary data.</text>
</comment>
<dbReference type="PROSITE" id="PS51257">
    <property type="entry name" value="PROKAR_LIPOPROTEIN"/>
    <property type="match status" value="1"/>
</dbReference>
<evidence type="ECO:0000313" key="4">
    <source>
        <dbReference type="Proteomes" id="UP001237780"/>
    </source>
</evidence>
<dbReference type="Gene3D" id="1.10.287.1490">
    <property type="match status" value="1"/>
</dbReference>
<evidence type="ECO:0000256" key="1">
    <source>
        <dbReference type="SAM" id="Coils"/>
    </source>
</evidence>
<keyword evidence="1" id="KW-0175">Coiled coil</keyword>
<name>A0ABU0SCF3_9HYPH</name>
<keyword evidence="2" id="KW-0732">Signal</keyword>
<feature type="coiled-coil region" evidence="1">
    <location>
        <begin position="182"/>
        <end position="209"/>
    </location>
</feature>
<dbReference type="RefSeq" id="WP_307283404.1">
    <property type="nucleotide sequence ID" value="NZ_JAUSZT010000003.1"/>
</dbReference>
<gene>
    <name evidence="3" type="ORF">QFZ34_003621</name>
</gene>
<dbReference type="Proteomes" id="UP001237780">
    <property type="component" value="Unassembled WGS sequence"/>
</dbReference>
<accession>A0ABU0SCF3</accession>
<proteinExistence type="predicted"/>
<feature type="coiled-coil region" evidence="1">
    <location>
        <begin position="28"/>
        <end position="114"/>
    </location>
</feature>
<organism evidence="3 4">
    <name type="scientific">Phyllobacterium ifriqiyense</name>
    <dbReference type="NCBI Taxonomy" id="314238"/>
    <lineage>
        <taxon>Bacteria</taxon>
        <taxon>Pseudomonadati</taxon>
        <taxon>Pseudomonadota</taxon>
        <taxon>Alphaproteobacteria</taxon>
        <taxon>Hyphomicrobiales</taxon>
        <taxon>Phyllobacteriaceae</taxon>
        <taxon>Phyllobacterium</taxon>
    </lineage>
</organism>
<evidence type="ECO:0000313" key="3">
    <source>
        <dbReference type="EMBL" id="MDQ0998439.1"/>
    </source>
</evidence>